<evidence type="ECO:0000313" key="2">
    <source>
        <dbReference type="EMBL" id="NVO25495.1"/>
    </source>
</evidence>
<sequence length="152" mass="16305">MDLNVIDNYKKPQTEGVILRVLIIFFFSIFLVGACGPTNQSRGTSAQLHTQKSQRAANLARNNAIWAQRRGYVVSGMNYEVGVSPDWSYALVAPIGQASFSLGEVETAASAVTGCAATGDSFLYLIGVSQGTRIPISALDKLSGRTRVELTC</sequence>
<feature type="transmembrane region" description="Helical" evidence="1">
    <location>
        <begin position="17"/>
        <end position="35"/>
    </location>
</feature>
<name>A0A850QGJ1_9RHOB</name>
<keyword evidence="1" id="KW-1133">Transmembrane helix</keyword>
<dbReference type="EMBL" id="JABCJE010000016">
    <property type="protein sequence ID" value="NVO25495.1"/>
    <property type="molecule type" value="Genomic_DNA"/>
</dbReference>
<evidence type="ECO:0000313" key="3">
    <source>
        <dbReference type="Proteomes" id="UP000592216"/>
    </source>
</evidence>
<keyword evidence="1" id="KW-0472">Membrane</keyword>
<dbReference type="Proteomes" id="UP000592216">
    <property type="component" value="Unassembled WGS sequence"/>
</dbReference>
<protein>
    <submittedName>
        <fullName evidence="2">Uncharacterized protein</fullName>
    </submittedName>
</protein>
<reference evidence="2 3" key="1">
    <citation type="submission" date="2020-04" db="EMBL/GenBank/DDBJ databases">
        <title>Donghicola sp., a member of the Rhodobacteraceae family isolated from mangrove forest in Thailand.</title>
        <authorList>
            <person name="Charoenyingcharoen P."/>
            <person name="Yukphan P."/>
        </authorList>
    </citation>
    <scope>NUCLEOTIDE SEQUENCE [LARGE SCALE GENOMIC DNA]</scope>
    <source>
        <strain evidence="2 3">B5-SW-15</strain>
    </source>
</reference>
<keyword evidence="1" id="KW-0812">Transmembrane</keyword>
<organism evidence="2 3">
    <name type="scientific">Donghicola mangrovi</name>
    <dbReference type="NCBI Taxonomy" id="2729614"/>
    <lineage>
        <taxon>Bacteria</taxon>
        <taxon>Pseudomonadati</taxon>
        <taxon>Pseudomonadota</taxon>
        <taxon>Alphaproteobacteria</taxon>
        <taxon>Rhodobacterales</taxon>
        <taxon>Roseobacteraceae</taxon>
        <taxon>Donghicola</taxon>
    </lineage>
</organism>
<dbReference type="RefSeq" id="WP_177159036.1">
    <property type="nucleotide sequence ID" value="NZ_JABCJE010000016.1"/>
</dbReference>
<accession>A0A850QGJ1</accession>
<evidence type="ECO:0000256" key="1">
    <source>
        <dbReference type="SAM" id="Phobius"/>
    </source>
</evidence>
<comment type="caution">
    <text evidence="2">The sequence shown here is derived from an EMBL/GenBank/DDBJ whole genome shotgun (WGS) entry which is preliminary data.</text>
</comment>
<gene>
    <name evidence="2" type="ORF">HJ536_19250</name>
</gene>
<dbReference type="AlphaFoldDB" id="A0A850QGJ1"/>
<proteinExistence type="predicted"/>